<dbReference type="Proteomes" id="UP001472677">
    <property type="component" value="Unassembled WGS sequence"/>
</dbReference>
<protein>
    <submittedName>
        <fullName evidence="1">Uncharacterized protein</fullName>
    </submittedName>
</protein>
<name>A0ABR2G2P1_9ROSI</name>
<evidence type="ECO:0000313" key="1">
    <source>
        <dbReference type="EMBL" id="KAK8593080.1"/>
    </source>
</evidence>
<sequence>MVDLNKPLLSCISIDGRIQKLEYEGLQQICFHYGTYCHSKDNCGMAMGISSDSNGQSSSMVEPGTSLRIEPSEVQEYVIAESDQVSVIGNVSVEEVREIASVKGKNLSVAQVHL</sequence>
<proteinExistence type="predicted"/>
<accession>A0ABR2G2P1</accession>
<comment type="caution">
    <text evidence="1">The sequence shown here is derived from an EMBL/GenBank/DDBJ whole genome shotgun (WGS) entry which is preliminary data.</text>
</comment>
<keyword evidence="2" id="KW-1185">Reference proteome</keyword>
<evidence type="ECO:0000313" key="2">
    <source>
        <dbReference type="Proteomes" id="UP001472677"/>
    </source>
</evidence>
<gene>
    <name evidence="1" type="ORF">V6N12_045167</name>
</gene>
<dbReference type="EMBL" id="JBBPBM010000003">
    <property type="protein sequence ID" value="KAK8593080.1"/>
    <property type="molecule type" value="Genomic_DNA"/>
</dbReference>
<organism evidence="1 2">
    <name type="scientific">Hibiscus sabdariffa</name>
    <name type="common">roselle</name>
    <dbReference type="NCBI Taxonomy" id="183260"/>
    <lineage>
        <taxon>Eukaryota</taxon>
        <taxon>Viridiplantae</taxon>
        <taxon>Streptophyta</taxon>
        <taxon>Embryophyta</taxon>
        <taxon>Tracheophyta</taxon>
        <taxon>Spermatophyta</taxon>
        <taxon>Magnoliopsida</taxon>
        <taxon>eudicotyledons</taxon>
        <taxon>Gunneridae</taxon>
        <taxon>Pentapetalae</taxon>
        <taxon>rosids</taxon>
        <taxon>malvids</taxon>
        <taxon>Malvales</taxon>
        <taxon>Malvaceae</taxon>
        <taxon>Malvoideae</taxon>
        <taxon>Hibiscus</taxon>
    </lineage>
</organism>
<reference evidence="1 2" key="1">
    <citation type="journal article" date="2024" name="G3 (Bethesda)">
        <title>Genome assembly of Hibiscus sabdariffa L. provides insights into metabolisms of medicinal natural products.</title>
        <authorList>
            <person name="Kim T."/>
        </authorList>
    </citation>
    <scope>NUCLEOTIDE SEQUENCE [LARGE SCALE GENOMIC DNA]</scope>
    <source>
        <strain evidence="1">TK-2024</strain>
        <tissue evidence="1">Old leaves</tissue>
    </source>
</reference>